<comment type="cofactor">
    <cofactor evidence="1">
        <name>NAD(+)</name>
        <dbReference type="ChEBI" id="CHEBI:57540"/>
    </cofactor>
</comment>
<dbReference type="FunFam" id="3.40.50.720:FF:000304">
    <property type="entry name" value="UDP-glucose 4,6-dehydratase"/>
    <property type="match status" value="1"/>
</dbReference>
<dbReference type="InterPro" id="IPR005888">
    <property type="entry name" value="dTDP_Gluc_deHydtase"/>
</dbReference>
<dbReference type="Gene3D" id="3.40.50.720">
    <property type="entry name" value="NAD(P)-binding Rossmann-like Domain"/>
    <property type="match status" value="1"/>
</dbReference>
<keyword evidence="6" id="KW-1185">Reference proteome</keyword>
<gene>
    <name evidence="5" type="ORF">CANCADRAFT_21605</name>
</gene>
<dbReference type="PANTHER" id="PTHR43000">
    <property type="entry name" value="DTDP-D-GLUCOSE 4,6-DEHYDRATASE-RELATED"/>
    <property type="match status" value="1"/>
</dbReference>
<protein>
    <recommendedName>
        <fullName evidence="4">NAD(P)-binding domain-containing protein</fullName>
    </recommendedName>
</protein>
<dbReference type="Pfam" id="PF16363">
    <property type="entry name" value="GDP_Man_Dehyd"/>
    <property type="match status" value="1"/>
</dbReference>
<keyword evidence="3" id="KW-0456">Lyase</keyword>
<name>A0A1E4TL87_9ASCO</name>
<dbReference type="InterPro" id="IPR036291">
    <property type="entry name" value="NAD(P)-bd_dom_sf"/>
</dbReference>
<keyword evidence="2" id="KW-0520">NAD</keyword>
<dbReference type="InterPro" id="IPR016040">
    <property type="entry name" value="NAD(P)-bd_dom"/>
</dbReference>
<dbReference type="GO" id="GO:0009225">
    <property type="term" value="P:nucleotide-sugar metabolic process"/>
    <property type="evidence" value="ECO:0007669"/>
    <property type="project" value="InterPro"/>
</dbReference>
<dbReference type="CDD" id="cd05246">
    <property type="entry name" value="dTDP_GD_SDR_e"/>
    <property type="match status" value="1"/>
</dbReference>
<evidence type="ECO:0000259" key="4">
    <source>
        <dbReference type="Pfam" id="PF16363"/>
    </source>
</evidence>
<reference evidence="6" key="1">
    <citation type="submission" date="2016-02" db="EMBL/GenBank/DDBJ databases">
        <title>Comparative genomics of biotechnologically important yeasts.</title>
        <authorList>
            <consortium name="DOE Joint Genome Institute"/>
            <person name="Riley R."/>
            <person name="Haridas S."/>
            <person name="Wolfe K.H."/>
            <person name="Lopes M.R."/>
            <person name="Hittinger C.T."/>
            <person name="Goker M."/>
            <person name="Salamov A."/>
            <person name="Wisecaver J."/>
            <person name="Long T.M."/>
            <person name="Aerts A.L."/>
            <person name="Barry K."/>
            <person name="Choi C."/>
            <person name="Clum A."/>
            <person name="Coughlan A.Y."/>
            <person name="Deshpande S."/>
            <person name="Douglass A.P."/>
            <person name="Hanson S.J."/>
            <person name="Klenk H.-P."/>
            <person name="Labutti K."/>
            <person name="Lapidus A."/>
            <person name="Lindquist E."/>
            <person name="Lipzen A."/>
            <person name="Meier-Kolthoff J.P."/>
            <person name="Ohm R.A."/>
            <person name="Otillar R.P."/>
            <person name="Pangilinan J."/>
            <person name="Peng Y."/>
            <person name="Rokas A."/>
            <person name="Rosa C.A."/>
            <person name="Scheuner C."/>
            <person name="Sibirny A.A."/>
            <person name="Slot J.C."/>
            <person name="Stielow J.B."/>
            <person name="Sun H."/>
            <person name="Kurtzman C.P."/>
            <person name="Blackwell M."/>
            <person name="Jeffries T.W."/>
            <person name="Grigoriev I.V."/>
        </authorList>
    </citation>
    <scope>NUCLEOTIDE SEQUENCE [LARGE SCALE GENOMIC DNA]</scope>
    <source>
        <strain evidence="6">NRRL Y-17796</strain>
    </source>
</reference>
<evidence type="ECO:0000313" key="5">
    <source>
        <dbReference type="EMBL" id="ODV92503.1"/>
    </source>
</evidence>
<feature type="domain" description="NAD(P)-binding" evidence="4">
    <location>
        <begin position="9"/>
        <end position="310"/>
    </location>
</feature>
<sequence>MPLNKSNILIAGGAGFIGSALIEHIVARYPSYVIICFDCLSYCSQLKNIEPYLSDNVIFVKGDITNKIALKSALVNYDINVVINLAANTHVDLSLEIPFDFTNVNVIGTQVILECLRERSVDLYLHMSTDEVYGDSYCNTSNAPLEPTNPYSASKAAADMFVHAYMKSFNLPAIFMRTNNVYGPRQFPEKLIPKTIMSLLRGSKVPLHGSGLNQRRYIHCTDLATAIDLILHNGQIASVYNIGSETELSNIDVCRTIIKAMPSLSEQKLEDLIEFTKDRPYNDSRYFMNSSLIESLGWKPHVSFESGLADTIAWYEANSSDWWGPITEYALQAFPRYPSSLLHQNKI</sequence>
<dbReference type="GO" id="GO:0008460">
    <property type="term" value="F:dTDP-glucose 4,6-dehydratase activity"/>
    <property type="evidence" value="ECO:0007669"/>
    <property type="project" value="InterPro"/>
</dbReference>
<evidence type="ECO:0000256" key="1">
    <source>
        <dbReference type="ARBA" id="ARBA00001911"/>
    </source>
</evidence>
<accession>A0A1E4TL87</accession>
<dbReference type="AlphaFoldDB" id="A0A1E4TL87"/>
<dbReference type="Proteomes" id="UP000095023">
    <property type="component" value="Unassembled WGS sequence"/>
</dbReference>
<dbReference type="SUPFAM" id="SSF51735">
    <property type="entry name" value="NAD(P)-binding Rossmann-fold domains"/>
    <property type="match status" value="1"/>
</dbReference>
<evidence type="ECO:0000256" key="3">
    <source>
        <dbReference type="ARBA" id="ARBA00023239"/>
    </source>
</evidence>
<evidence type="ECO:0000256" key="2">
    <source>
        <dbReference type="ARBA" id="ARBA00023027"/>
    </source>
</evidence>
<dbReference type="Gene3D" id="3.90.25.10">
    <property type="entry name" value="UDP-galactose 4-epimerase, domain 1"/>
    <property type="match status" value="1"/>
</dbReference>
<evidence type="ECO:0000313" key="6">
    <source>
        <dbReference type="Proteomes" id="UP000095023"/>
    </source>
</evidence>
<organism evidence="5 6">
    <name type="scientific">Tortispora caseinolytica NRRL Y-17796</name>
    <dbReference type="NCBI Taxonomy" id="767744"/>
    <lineage>
        <taxon>Eukaryota</taxon>
        <taxon>Fungi</taxon>
        <taxon>Dikarya</taxon>
        <taxon>Ascomycota</taxon>
        <taxon>Saccharomycotina</taxon>
        <taxon>Trigonopsidomycetes</taxon>
        <taxon>Trigonopsidales</taxon>
        <taxon>Trigonopsidaceae</taxon>
        <taxon>Tortispora</taxon>
    </lineage>
</organism>
<dbReference type="EMBL" id="KV453841">
    <property type="protein sequence ID" value="ODV92503.1"/>
    <property type="molecule type" value="Genomic_DNA"/>
</dbReference>
<dbReference type="OrthoDB" id="331544at2759"/>
<proteinExistence type="predicted"/>